<keyword evidence="2" id="KW-1185">Reference proteome</keyword>
<protein>
    <submittedName>
        <fullName evidence="1">Uncharacterized protein</fullName>
    </submittedName>
</protein>
<accession>A0A8S9YPI1</accession>
<organism evidence="1 2">
    <name type="scientific">Paragonimus skrjabini miyazakii</name>
    <dbReference type="NCBI Taxonomy" id="59628"/>
    <lineage>
        <taxon>Eukaryota</taxon>
        <taxon>Metazoa</taxon>
        <taxon>Spiralia</taxon>
        <taxon>Lophotrochozoa</taxon>
        <taxon>Platyhelminthes</taxon>
        <taxon>Trematoda</taxon>
        <taxon>Digenea</taxon>
        <taxon>Plagiorchiida</taxon>
        <taxon>Troglotremata</taxon>
        <taxon>Troglotrematidae</taxon>
        <taxon>Paragonimus</taxon>
    </lineage>
</organism>
<dbReference type="OrthoDB" id="10466027at2759"/>
<dbReference type="Proteomes" id="UP000822476">
    <property type="component" value="Unassembled WGS sequence"/>
</dbReference>
<evidence type="ECO:0000313" key="1">
    <source>
        <dbReference type="EMBL" id="KAF7254840.1"/>
    </source>
</evidence>
<sequence length="145" mass="16797">MKAFEKEVKELSYGEKSDVILSSVMNATQFKRIEQPIETKTFFLRRVEHTAEYLVSLTDRLQIHLQNALRHSHLDKEVRDSWVFVSEPLGSPYVVVLTRIMLVPMTPQQKYALSSGTKPTTFLLQKFAQSYIHFTVCPGFTIRCK</sequence>
<evidence type="ECO:0000313" key="2">
    <source>
        <dbReference type="Proteomes" id="UP000822476"/>
    </source>
</evidence>
<reference evidence="1" key="1">
    <citation type="submission" date="2019-07" db="EMBL/GenBank/DDBJ databases">
        <title>Annotation for the trematode Paragonimus miyazaki's.</title>
        <authorList>
            <person name="Choi Y.-J."/>
        </authorList>
    </citation>
    <scope>NUCLEOTIDE SEQUENCE</scope>
    <source>
        <strain evidence="1">Japan</strain>
    </source>
</reference>
<name>A0A8S9YPI1_9TREM</name>
<gene>
    <name evidence="1" type="ORF">EG68_09246</name>
</gene>
<dbReference type="EMBL" id="JTDE01004597">
    <property type="protein sequence ID" value="KAF7254840.1"/>
    <property type="molecule type" value="Genomic_DNA"/>
</dbReference>
<comment type="caution">
    <text evidence="1">The sequence shown here is derived from an EMBL/GenBank/DDBJ whole genome shotgun (WGS) entry which is preliminary data.</text>
</comment>
<dbReference type="AlphaFoldDB" id="A0A8S9YPI1"/>
<proteinExistence type="predicted"/>